<feature type="non-terminal residue" evidence="2">
    <location>
        <position position="206"/>
    </location>
</feature>
<evidence type="ECO:0000313" key="2">
    <source>
        <dbReference type="EMBL" id="NXV54558.1"/>
    </source>
</evidence>
<dbReference type="AlphaFoldDB" id="A0A7L3UQZ0"/>
<feature type="compositionally biased region" description="Low complexity" evidence="1">
    <location>
        <begin position="71"/>
        <end position="87"/>
    </location>
</feature>
<comment type="caution">
    <text evidence="2">The sequence shown here is derived from an EMBL/GenBank/DDBJ whole genome shotgun (WGS) entry which is preliminary data.</text>
</comment>
<evidence type="ECO:0000313" key="3">
    <source>
        <dbReference type="Proteomes" id="UP000553862"/>
    </source>
</evidence>
<accession>A0A7L3UQZ0</accession>
<feature type="non-terminal residue" evidence="2">
    <location>
        <position position="1"/>
    </location>
</feature>
<protein>
    <submittedName>
        <fullName evidence="2">ASXL2 protein</fullName>
    </submittedName>
</protein>
<gene>
    <name evidence="2" type="primary">Asxl2</name>
    <name evidence="2" type="ORF">MOLATE_R18263</name>
</gene>
<feature type="compositionally biased region" description="Basic and acidic residues" evidence="1">
    <location>
        <begin position="15"/>
        <end position="32"/>
    </location>
</feature>
<feature type="region of interest" description="Disordered" evidence="1">
    <location>
        <begin position="1"/>
        <end position="206"/>
    </location>
</feature>
<keyword evidence="3" id="KW-1185">Reference proteome</keyword>
<dbReference type="Proteomes" id="UP000553862">
    <property type="component" value="Unassembled WGS sequence"/>
</dbReference>
<dbReference type="EMBL" id="VZUF01032144">
    <property type="protein sequence ID" value="NXV54558.1"/>
    <property type="molecule type" value="Genomic_DNA"/>
</dbReference>
<proteinExistence type="predicted"/>
<sequence length="206" mass="21806">QPKAAKPSEVCPEQRAPRAGERPGPGRERETLAQKPPSTTSHGAEEQRKPGVAKEVPGKESLGAPSKPKSPEAGGAAAKAQSPAAATAEKEKEKEEKEKEKKPPGSEAMEVGVEAHKRKLESREEAPGSPEKKPRVAEPCQQQQQQHQAFRRQPFPGTGPAVPRVPPLKVSPARTEPQPGLPQGLPRGTEPQTVGSGGWKGPQSPA</sequence>
<evidence type="ECO:0000256" key="1">
    <source>
        <dbReference type="SAM" id="MobiDB-lite"/>
    </source>
</evidence>
<reference evidence="2 3" key="1">
    <citation type="submission" date="2019-09" db="EMBL/GenBank/DDBJ databases">
        <title>Bird 10,000 Genomes (B10K) Project - Family phase.</title>
        <authorList>
            <person name="Zhang G."/>
        </authorList>
    </citation>
    <scope>NUCLEOTIDE SEQUENCE [LARGE SCALE GENOMIC DNA]</scope>
    <source>
        <strain evidence="2">OUT-0049</strain>
        <tissue evidence="2">Muscle</tissue>
    </source>
</reference>
<name>A0A7L3UQZ0_MOLAT</name>
<feature type="compositionally biased region" description="Basic and acidic residues" evidence="1">
    <location>
        <begin position="88"/>
        <end position="104"/>
    </location>
</feature>
<feature type="compositionally biased region" description="Basic and acidic residues" evidence="1">
    <location>
        <begin position="121"/>
        <end position="136"/>
    </location>
</feature>
<feature type="compositionally biased region" description="Low complexity" evidence="1">
    <location>
        <begin position="177"/>
        <end position="186"/>
    </location>
</feature>
<organism evidence="2 3">
    <name type="scientific">Molothrus ater</name>
    <name type="common">Brown-headed cowbird</name>
    <dbReference type="NCBI Taxonomy" id="84834"/>
    <lineage>
        <taxon>Eukaryota</taxon>
        <taxon>Metazoa</taxon>
        <taxon>Chordata</taxon>
        <taxon>Craniata</taxon>
        <taxon>Vertebrata</taxon>
        <taxon>Euteleostomi</taxon>
        <taxon>Archelosauria</taxon>
        <taxon>Archosauria</taxon>
        <taxon>Dinosauria</taxon>
        <taxon>Saurischia</taxon>
        <taxon>Theropoda</taxon>
        <taxon>Coelurosauria</taxon>
        <taxon>Aves</taxon>
        <taxon>Neognathae</taxon>
        <taxon>Neoaves</taxon>
        <taxon>Telluraves</taxon>
        <taxon>Australaves</taxon>
        <taxon>Passeriformes</taxon>
        <taxon>Passeroidea</taxon>
        <taxon>Icteridae</taxon>
        <taxon>Molothrus</taxon>
    </lineage>
</organism>